<dbReference type="GO" id="GO:0004519">
    <property type="term" value="F:endonuclease activity"/>
    <property type="evidence" value="ECO:0007669"/>
    <property type="project" value="UniProtKB-KW"/>
</dbReference>
<feature type="domain" description="Reverse transcriptase RNase H-like" evidence="7">
    <location>
        <begin position="3"/>
        <end position="37"/>
    </location>
</feature>
<evidence type="ECO:0000256" key="3">
    <source>
        <dbReference type="ARBA" id="ARBA00022722"/>
    </source>
</evidence>
<sequence length="110" mass="12638">MQNSRVVAYASRQLKPYKLNYPTHDLELAAVVYHPDKANVVADALSKKSTGSSATLIATHKQIMWDLENFNIEVVNAISESFLRRIMVQPTLIERIKEEQFDDVHLRKIK</sequence>
<keyword evidence="5" id="KW-0378">Hydrolase</keyword>
<keyword evidence="6" id="KW-0695">RNA-directed DNA polymerase</keyword>
<reference evidence="9" key="1">
    <citation type="journal article" date="2019" name="Gigascience">
        <title>De novo genome assembly of the endangered Acer yangbiense, a plant species with extremely small populations endemic to Yunnan Province, China.</title>
        <authorList>
            <person name="Yang J."/>
            <person name="Wariss H.M."/>
            <person name="Tao L."/>
            <person name="Zhang R."/>
            <person name="Yun Q."/>
            <person name="Hollingsworth P."/>
            <person name="Dao Z."/>
            <person name="Luo G."/>
            <person name="Guo H."/>
            <person name="Ma Y."/>
            <person name="Sun W."/>
        </authorList>
    </citation>
    <scope>NUCLEOTIDE SEQUENCE [LARGE SCALE GENOMIC DNA]</scope>
    <source>
        <strain evidence="9">cv. Malutang</strain>
    </source>
</reference>
<accession>A0A5C7GU10</accession>
<gene>
    <name evidence="8" type="ORF">EZV62_027427</name>
</gene>
<protein>
    <recommendedName>
        <fullName evidence="7">Reverse transcriptase RNase H-like domain-containing protein</fullName>
    </recommendedName>
</protein>
<dbReference type="OrthoDB" id="1938712at2759"/>
<evidence type="ECO:0000256" key="2">
    <source>
        <dbReference type="ARBA" id="ARBA00022695"/>
    </source>
</evidence>
<dbReference type="GO" id="GO:0016787">
    <property type="term" value="F:hydrolase activity"/>
    <property type="evidence" value="ECO:0007669"/>
    <property type="project" value="UniProtKB-KW"/>
</dbReference>
<keyword evidence="9" id="KW-1185">Reference proteome</keyword>
<organism evidence="8 9">
    <name type="scientific">Acer yangbiense</name>
    <dbReference type="NCBI Taxonomy" id="1000413"/>
    <lineage>
        <taxon>Eukaryota</taxon>
        <taxon>Viridiplantae</taxon>
        <taxon>Streptophyta</taxon>
        <taxon>Embryophyta</taxon>
        <taxon>Tracheophyta</taxon>
        <taxon>Spermatophyta</taxon>
        <taxon>Magnoliopsida</taxon>
        <taxon>eudicotyledons</taxon>
        <taxon>Gunneridae</taxon>
        <taxon>Pentapetalae</taxon>
        <taxon>rosids</taxon>
        <taxon>malvids</taxon>
        <taxon>Sapindales</taxon>
        <taxon>Sapindaceae</taxon>
        <taxon>Hippocastanoideae</taxon>
        <taxon>Acereae</taxon>
        <taxon>Acer</taxon>
    </lineage>
</organism>
<dbReference type="GO" id="GO:0003964">
    <property type="term" value="F:RNA-directed DNA polymerase activity"/>
    <property type="evidence" value="ECO:0007669"/>
    <property type="project" value="UniProtKB-KW"/>
</dbReference>
<dbReference type="InterPro" id="IPR043502">
    <property type="entry name" value="DNA/RNA_pol_sf"/>
</dbReference>
<dbReference type="EMBL" id="VAHF01000013">
    <property type="protein sequence ID" value="TXG48133.1"/>
    <property type="molecule type" value="Genomic_DNA"/>
</dbReference>
<evidence type="ECO:0000259" key="7">
    <source>
        <dbReference type="Pfam" id="PF17917"/>
    </source>
</evidence>
<keyword evidence="4" id="KW-0255">Endonuclease</keyword>
<keyword evidence="3" id="KW-0540">Nuclease</keyword>
<dbReference type="Pfam" id="PF17917">
    <property type="entry name" value="RT_RNaseH"/>
    <property type="match status" value="1"/>
</dbReference>
<evidence type="ECO:0000256" key="4">
    <source>
        <dbReference type="ARBA" id="ARBA00022759"/>
    </source>
</evidence>
<evidence type="ECO:0000256" key="1">
    <source>
        <dbReference type="ARBA" id="ARBA00022679"/>
    </source>
</evidence>
<name>A0A5C7GU10_9ROSI</name>
<comment type="caution">
    <text evidence="8">The sequence shown here is derived from an EMBL/GenBank/DDBJ whole genome shotgun (WGS) entry which is preliminary data.</text>
</comment>
<keyword evidence="1" id="KW-0808">Transferase</keyword>
<proteinExistence type="predicted"/>
<dbReference type="Proteomes" id="UP000323000">
    <property type="component" value="Chromosome 13"/>
</dbReference>
<evidence type="ECO:0000313" key="8">
    <source>
        <dbReference type="EMBL" id="TXG48133.1"/>
    </source>
</evidence>
<keyword evidence="2" id="KW-0548">Nucleotidyltransferase</keyword>
<evidence type="ECO:0000256" key="5">
    <source>
        <dbReference type="ARBA" id="ARBA00022801"/>
    </source>
</evidence>
<evidence type="ECO:0000256" key="6">
    <source>
        <dbReference type="ARBA" id="ARBA00022918"/>
    </source>
</evidence>
<dbReference type="InterPro" id="IPR041373">
    <property type="entry name" value="RT_RNaseH"/>
</dbReference>
<dbReference type="SUPFAM" id="SSF56672">
    <property type="entry name" value="DNA/RNA polymerases"/>
    <property type="match status" value="1"/>
</dbReference>
<evidence type="ECO:0000313" key="9">
    <source>
        <dbReference type="Proteomes" id="UP000323000"/>
    </source>
</evidence>
<dbReference type="AlphaFoldDB" id="A0A5C7GU10"/>